<reference evidence="2" key="1">
    <citation type="journal article" date="2022" name="IScience">
        <title>Evolution of zygomycete secretomes and the origins of terrestrial fungal ecologies.</title>
        <authorList>
            <person name="Chang Y."/>
            <person name="Wang Y."/>
            <person name="Mondo S."/>
            <person name="Ahrendt S."/>
            <person name="Andreopoulos W."/>
            <person name="Barry K."/>
            <person name="Beard J."/>
            <person name="Benny G.L."/>
            <person name="Blankenship S."/>
            <person name="Bonito G."/>
            <person name="Cuomo C."/>
            <person name="Desiro A."/>
            <person name="Gervers K.A."/>
            <person name="Hundley H."/>
            <person name="Kuo A."/>
            <person name="LaButti K."/>
            <person name="Lang B.F."/>
            <person name="Lipzen A."/>
            <person name="O'Donnell K."/>
            <person name="Pangilinan J."/>
            <person name="Reynolds N."/>
            <person name="Sandor L."/>
            <person name="Smith M.E."/>
            <person name="Tsang A."/>
            <person name="Grigoriev I.V."/>
            <person name="Stajich J.E."/>
            <person name="Spatafora J.W."/>
        </authorList>
    </citation>
    <scope>NUCLEOTIDE SEQUENCE</scope>
    <source>
        <strain evidence="2">RSA 2281</strain>
    </source>
</reference>
<sequence>MFYFVTLYPWTKPIFDMNIFITHHTDFQGLKIIVICTQNSIKTWQSYYFRVHHCYFSSNYGFYLCYIPLYIIFPKAPFQYHRKERRSCTKKLLYYFLELDIPHLIRRYRATQNRRITRYLLDETDEPEA</sequence>
<keyword evidence="3" id="KW-1185">Reference proteome</keyword>
<accession>A0AAD5KIZ9</accession>
<dbReference type="AlphaFoldDB" id="A0AAD5KIZ9"/>
<protein>
    <submittedName>
        <fullName evidence="2">Uncharacterized protein</fullName>
    </submittedName>
</protein>
<keyword evidence="1" id="KW-0812">Transmembrane</keyword>
<evidence type="ECO:0000256" key="1">
    <source>
        <dbReference type="SAM" id="Phobius"/>
    </source>
</evidence>
<reference evidence="2" key="2">
    <citation type="submission" date="2023-02" db="EMBL/GenBank/DDBJ databases">
        <authorList>
            <consortium name="DOE Joint Genome Institute"/>
            <person name="Mondo S.J."/>
            <person name="Chang Y."/>
            <person name="Wang Y."/>
            <person name="Ahrendt S."/>
            <person name="Andreopoulos W."/>
            <person name="Barry K."/>
            <person name="Beard J."/>
            <person name="Benny G.L."/>
            <person name="Blankenship S."/>
            <person name="Bonito G."/>
            <person name="Cuomo C."/>
            <person name="Desiro A."/>
            <person name="Gervers K.A."/>
            <person name="Hundley H."/>
            <person name="Kuo A."/>
            <person name="LaButti K."/>
            <person name="Lang B.F."/>
            <person name="Lipzen A."/>
            <person name="O'Donnell K."/>
            <person name="Pangilinan J."/>
            <person name="Reynolds N."/>
            <person name="Sandor L."/>
            <person name="Smith M.W."/>
            <person name="Tsang A."/>
            <person name="Grigoriev I.V."/>
            <person name="Stajich J.E."/>
            <person name="Spatafora J.W."/>
        </authorList>
    </citation>
    <scope>NUCLEOTIDE SEQUENCE</scope>
    <source>
        <strain evidence="2">RSA 2281</strain>
    </source>
</reference>
<keyword evidence="1" id="KW-1133">Transmembrane helix</keyword>
<dbReference type="Proteomes" id="UP001209540">
    <property type="component" value="Unassembled WGS sequence"/>
</dbReference>
<evidence type="ECO:0000313" key="2">
    <source>
        <dbReference type="EMBL" id="KAI9268223.1"/>
    </source>
</evidence>
<gene>
    <name evidence="2" type="ORF">BDA99DRAFT_535735</name>
</gene>
<organism evidence="2 3">
    <name type="scientific">Phascolomyces articulosus</name>
    <dbReference type="NCBI Taxonomy" id="60185"/>
    <lineage>
        <taxon>Eukaryota</taxon>
        <taxon>Fungi</taxon>
        <taxon>Fungi incertae sedis</taxon>
        <taxon>Mucoromycota</taxon>
        <taxon>Mucoromycotina</taxon>
        <taxon>Mucoromycetes</taxon>
        <taxon>Mucorales</taxon>
        <taxon>Lichtheimiaceae</taxon>
        <taxon>Phascolomyces</taxon>
    </lineage>
</organism>
<proteinExistence type="predicted"/>
<dbReference type="EMBL" id="JAIXMP010000009">
    <property type="protein sequence ID" value="KAI9268223.1"/>
    <property type="molecule type" value="Genomic_DNA"/>
</dbReference>
<name>A0AAD5KIZ9_9FUNG</name>
<keyword evidence="1" id="KW-0472">Membrane</keyword>
<feature type="transmembrane region" description="Helical" evidence="1">
    <location>
        <begin position="60"/>
        <end position="78"/>
    </location>
</feature>
<comment type="caution">
    <text evidence="2">The sequence shown here is derived from an EMBL/GenBank/DDBJ whole genome shotgun (WGS) entry which is preliminary data.</text>
</comment>
<evidence type="ECO:0000313" key="3">
    <source>
        <dbReference type="Proteomes" id="UP001209540"/>
    </source>
</evidence>